<proteinExistence type="predicted"/>
<reference evidence="1" key="1">
    <citation type="submission" date="2024-01" db="EMBL/GenBank/DDBJ databases">
        <title>The diversity of rhizobia nodulating Mimosa spp. in eleven states of Brazil covering several biomes is determined by host plant, location, and edaphic factors.</title>
        <authorList>
            <person name="Rouws L."/>
            <person name="Barauna A."/>
            <person name="Beukes C."/>
            <person name="De Faria S.M."/>
            <person name="Gross E."/>
            <person name="Dos Reis Junior F.B."/>
            <person name="Simon M."/>
            <person name="Maluk M."/>
            <person name="Odee D.W."/>
            <person name="Kenicer G."/>
            <person name="Young J.P.W."/>
            <person name="Reis V.M."/>
            <person name="Zilli J."/>
            <person name="James E.K."/>
        </authorList>
    </citation>
    <scope>NUCLEOTIDE SEQUENCE</scope>
    <source>
        <strain evidence="1">JPY452</strain>
    </source>
</reference>
<evidence type="ECO:0000313" key="1">
    <source>
        <dbReference type="EMBL" id="MEM5406284.1"/>
    </source>
</evidence>
<name>A0ACC6RWZ6_9BURK</name>
<comment type="caution">
    <text evidence="1">The sequence shown here is derived from an EMBL/GenBank/DDBJ whole genome shotgun (WGS) entry which is preliminary data.</text>
</comment>
<sequence length="102" mass="11185">MDKQNLPIRPECFRSAASWTPPTGEEIAALVRHLGWSSSQTAAFLGLTTHRKGTAWNDADARKAEGGGRKVRQWIGGATAIPYSLWALLAYKAGYGPIWDQE</sequence>
<dbReference type="Proteomes" id="UP001392318">
    <property type="component" value="Unassembled WGS sequence"/>
</dbReference>
<gene>
    <name evidence="1" type="ORF">VSR83_40975</name>
</gene>
<protein>
    <submittedName>
        <fullName evidence="1">XRE family transcriptional regulator</fullName>
    </submittedName>
</protein>
<accession>A0ACC6RWZ6</accession>
<evidence type="ECO:0000313" key="2">
    <source>
        <dbReference type="Proteomes" id="UP001392318"/>
    </source>
</evidence>
<organism evidence="1 2">
    <name type="scientific">Paraburkholderia unamae</name>
    <dbReference type="NCBI Taxonomy" id="219649"/>
    <lineage>
        <taxon>Bacteria</taxon>
        <taxon>Pseudomonadati</taxon>
        <taxon>Pseudomonadota</taxon>
        <taxon>Betaproteobacteria</taxon>
        <taxon>Burkholderiales</taxon>
        <taxon>Burkholderiaceae</taxon>
        <taxon>Paraburkholderia</taxon>
    </lineage>
</organism>
<keyword evidence="2" id="KW-1185">Reference proteome</keyword>
<dbReference type="EMBL" id="JAYMRU010000070">
    <property type="protein sequence ID" value="MEM5406284.1"/>
    <property type="molecule type" value="Genomic_DNA"/>
</dbReference>